<evidence type="ECO:0000313" key="3">
    <source>
        <dbReference type="Proteomes" id="UP001501747"/>
    </source>
</evidence>
<name>A0ABP7T3H6_9PSEU</name>
<dbReference type="SUPFAM" id="SSF53474">
    <property type="entry name" value="alpha/beta-Hydrolases"/>
    <property type="match status" value="1"/>
</dbReference>
<feature type="domain" description="Peptidase S9 prolyl oligopeptidase catalytic" evidence="1">
    <location>
        <begin position="440"/>
        <end position="646"/>
    </location>
</feature>
<reference evidence="3" key="1">
    <citation type="journal article" date="2019" name="Int. J. Syst. Evol. Microbiol.">
        <title>The Global Catalogue of Microorganisms (GCM) 10K type strain sequencing project: providing services to taxonomists for standard genome sequencing and annotation.</title>
        <authorList>
            <consortium name="The Broad Institute Genomics Platform"/>
            <consortium name="The Broad Institute Genome Sequencing Center for Infectious Disease"/>
            <person name="Wu L."/>
            <person name="Ma J."/>
        </authorList>
    </citation>
    <scope>NUCLEOTIDE SEQUENCE [LARGE SCALE GENOMIC DNA]</scope>
    <source>
        <strain evidence="3">JCM 17342</strain>
    </source>
</reference>
<evidence type="ECO:0000259" key="1">
    <source>
        <dbReference type="Pfam" id="PF00326"/>
    </source>
</evidence>
<protein>
    <submittedName>
        <fullName evidence="2">Prolyl oligopeptidase family serine peptidase</fullName>
    </submittedName>
</protein>
<dbReference type="Gene3D" id="2.120.10.30">
    <property type="entry name" value="TolB, C-terminal domain"/>
    <property type="match status" value="1"/>
</dbReference>
<keyword evidence="3" id="KW-1185">Reference proteome</keyword>
<dbReference type="InterPro" id="IPR029058">
    <property type="entry name" value="AB_hydrolase_fold"/>
</dbReference>
<dbReference type="EMBL" id="BAABAL010000018">
    <property type="protein sequence ID" value="GAA4020540.1"/>
    <property type="molecule type" value="Genomic_DNA"/>
</dbReference>
<comment type="caution">
    <text evidence="2">The sequence shown here is derived from an EMBL/GenBank/DDBJ whole genome shotgun (WGS) entry which is preliminary data.</text>
</comment>
<sequence>MDCHSLATLPRVVTISPYGTWASPISSAEAAAVASGPQWAGLHPDSSGSGEHLWWAEGQPTEGGRVALFRRFSGEAPVRLLSAPWNVRNRVHEYGGRPYVVLDDSRVVFTNWDDQRVYLLEIGSEPVALTPEPETRHGLRFGDLVAPPGGTEVWCVREEITGPGPTDVRRSLVAIGLDGSLRELCASHRFMTAPQSSPDGAHVAWIGWNHPDMPWDATELCVAPVGPDGSVGEHRVLAGGPGEAVCQVEWADNRSVYAVTDPDGWWNLFRIDLDGTARNLAPIEDELGGPLWKLGARWFAPLGDGRHAVLRGGTLAVLDENAGTVTDLDVPSLSWSSPLAASGSVVVGIASGSTSHGAVYRVDLKNGECDQVTVPPAGLDDPAWLPVPEARVFTGPDGERIPAYVYPPTNPDFAAPEGELPPYVVHVHGGPTGRISGTLDNEFTYFTSRGIGVVAVNYGGSTGYGRAFRERLREQWGVVDVQDCAAVATALAEEGTADPDRLAIRGGSAGGWTTAASLTSVKVYRCGAAYYPILDLLGWASGETHDFESRYLDSIVGKLPDTERRYLDRSPSTRVDQLAGPILMLQGLEDEICPPVQCERFASQLAGTGVEHAHLTFEGEQHGFRKAETVAVSLEAELSFYGQVLGFVPVGVPTLELSR</sequence>
<dbReference type="InterPro" id="IPR050585">
    <property type="entry name" value="Xaa-Pro_dipeptidyl-ppase/CocE"/>
</dbReference>
<dbReference type="SUPFAM" id="SSF50960">
    <property type="entry name" value="TolB, C-terminal domain"/>
    <property type="match status" value="1"/>
</dbReference>
<accession>A0ABP7T3H6</accession>
<dbReference type="Proteomes" id="UP001501747">
    <property type="component" value="Unassembled WGS sequence"/>
</dbReference>
<dbReference type="InterPro" id="IPR001375">
    <property type="entry name" value="Peptidase_S9_cat"/>
</dbReference>
<dbReference type="PANTHER" id="PTHR43056:SF5">
    <property type="entry name" value="PEPTIDASE S9 PROLYL OLIGOPEPTIDASE CATALYTIC DOMAIN-CONTAINING PROTEIN"/>
    <property type="match status" value="1"/>
</dbReference>
<gene>
    <name evidence="2" type="ORF">GCM10022247_50750</name>
</gene>
<dbReference type="InterPro" id="IPR011042">
    <property type="entry name" value="6-blade_b-propeller_TolB-like"/>
</dbReference>
<dbReference type="Pfam" id="PF00326">
    <property type="entry name" value="Peptidase_S9"/>
    <property type="match status" value="1"/>
</dbReference>
<organism evidence="2 3">
    <name type="scientific">Allokutzneria multivorans</name>
    <dbReference type="NCBI Taxonomy" id="1142134"/>
    <lineage>
        <taxon>Bacteria</taxon>
        <taxon>Bacillati</taxon>
        <taxon>Actinomycetota</taxon>
        <taxon>Actinomycetes</taxon>
        <taxon>Pseudonocardiales</taxon>
        <taxon>Pseudonocardiaceae</taxon>
        <taxon>Allokutzneria</taxon>
    </lineage>
</organism>
<evidence type="ECO:0000313" key="2">
    <source>
        <dbReference type="EMBL" id="GAA4020540.1"/>
    </source>
</evidence>
<dbReference type="Gene3D" id="3.40.50.1820">
    <property type="entry name" value="alpha/beta hydrolase"/>
    <property type="match status" value="1"/>
</dbReference>
<dbReference type="PANTHER" id="PTHR43056">
    <property type="entry name" value="PEPTIDASE S9 PROLYL OLIGOPEPTIDASE"/>
    <property type="match status" value="1"/>
</dbReference>
<dbReference type="SUPFAM" id="SSF63825">
    <property type="entry name" value="YWTD domain"/>
    <property type="match status" value="1"/>
</dbReference>
<proteinExistence type="predicted"/>